<comment type="caution">
    <text evidence="1">The sequence shown here is derived from an EMBL/GenBank/DDBJ whole genome shotgun (WGS) entry which is preliminary data.</text>
</comment>
<protein>
    <recommendedName>
        <fullName evidence="3">DUF4375 domain-containing protein</fullName>
    </recommendedName>
</protein>
<evidence type="ECO:0000313" key="2">
    <source>
        <dbReference type="Proteomes" id="UP000003900"/>
    </source>
</evidence>
<proteinExistence type="predicted"/>
<accession>H3SHT1</accession>
<reference evidence="1 2" key="1">
    <citation type="journal article" date="2012" name="J. Bacteriol.">
        <title>Genome Sequence of the Pattern-Forming Social Bacterium Paenibacillus dendritiformis C454 Chiral Morphotype.</title>
        <authorList>
            <person name="Sirota-Madi A."/>
            <person name="Olender T."/>
            <person name="Helman Y."/>
            <person name="Brainis I."/>
            <person name="Finkelshtein A."/>
            <person name="Roth D."/>
            <person name="Hagai E."/>
            <person name="Leshkowitz D."/>
            <person name="Brodsky L."/>
            <person name="Galatenko V."/>
            <person name="Nikolaev V."/>
            <person name="Gutnick D.L."/>
            <person name="Lancet D."/>
            <person name="Ben-Jacob E."/>
        </authorList>
    </citation>
    <scope>NUCLEOTIDE SEQUENCE [LARGE SCALE GENOMIC DNA]</scope>
    <source>
        <strain evidence="1 2">C454</strain>
    </source>
</reference>
<gene>
    <name evidence="1" type="ORF">PDENDC454_15492</name>
</gene>
<name>H3SHT1_9BACL</name>
<dbReference type="AlphaFoldDB" id="H3SHT1"/>
<dbReference type="OrthoDB" id="2661274at2"/>
<evidence type="ECO:0000313" key="1">
    <source>
        <dbReference type="EMBL" id="EHQ61405.1"/>
    </source>
</evidence>
<organism evidence="1 2">
    <name type="scientific">Paenibacillus dendritiformis C454</name>
    <dbReference type="NCBI Taxonomy" id="1131935"/>
    <lineage>
        <taxon>Bacteria</taxon>
        <taxon>Bacillati</taxon>
        <taxon>Bacillota</taxon>
        <taxon>Bacilli</taxon>
        <taxon>Bacillales</taxon>
        <taxon>Paenibacillaceae</taxon>
        <taxon>Paenibacillus</taxon>
    </lineage>
</organism>
<dbReference type="STRING" id="1131935.PDENDC454_15492"/>
<dbReference type="Proteomes" id="UP000003900">
    <property type="component" value="Unassembled WGS sequence"/>
</dbReference>
<sequence>MLENMNRHMLERLDDWALVSACHEPLILAYKAASAQGEDGRQLFSEMTPAQQALFIFKVYHDHVRQSVEELYWWSAYFMAESGRWAALIASLRQADDRHLLPLLRDIETILAERQHPRPLEHFDVSRQDLEEDAELRSLFGGLHDKYEAAASCTVARIAGHIRLHPEQYGVVCDEDDSLTS</sequence>
<keyword evidence="2" id="KW-1185">Reference proteome</keyword>
<dbReference type="RefSeq" id="WP_006677593.1">
    <property type="nucleotide sequence ID" value="NZ_AHKH01000039.1"/>
</dbReference>
<evidence type="ECO:0008006" key="3">
    <source>
        <dbReference type="Google" id="ProtNLM"/>
    </source>
</evidence>
<dbReference type="PATRIC" id="fig|1131935.3.peg.3223"/>
<dbReference type="EMBL" id="AHKH01000039">
    <property type="protein sequence ID" value="EHQ61405.1"/>
    <property type="molecule type" value="Genomic_DNA"/>
</dbReference>